<comment type="caution">
    <text evidence="9">The sequence shown here is derived from an EMBL/GenBank/DDBJ whole genome shotgun (WGS) entry which is preliminary data.</text>
</comment>
<organism evidence="9 10">
    <name type="scientific">Candidatus Caccalectryoclostridium excrementigallinarum</name>
    <dbReference type="NCBI Taxonomy" id="2840710"/>
    <lineage>
        <taxon>Bacteria</taxon>
        <taxon>Bacillati</taxon>
        <taxon>Bacillota</taxon>
        <taxon>Clostridia</taxon>
        <taxon>Christensenellales</taxon>
        <taxon>Christensenellaceae</taxon>
        <taxon>Christensenellaceae incertae sedis</taxon>
        <taxon>Candidatus Caccalectryoclostridium</taxon>
    </lineage>
</organism>
<dbReference type="InterPro" id="IPR006691">
    <property type="entry name" value="GyrA/parC_rep"/>
</dbReference>
<protein>
    <recommendedName>
        <fullName evidence="2">DNA topoisomerase (ATP-hydrolyzing)</fullName>
        <ecNumber evidence="2">5.6.2.2</ecNumber>
    </recommendedName>
</protein>
<dbReference type="CDD" id="cd00187">
    <property type="entry name" value="TOP4c"/>
    <property type="match status" value="1"/>
</dbReference>
<dbReference type="EMBL" id="DVNJ01000011">
    <property type="protein sequence ID" value="HIU62598.1"/>
    <property type="molecule type" value="Genomic_DNA"/>
</dbReference>
<evidence type="ECO:0000313" key="10">
    <source>
        <dbReference type="Proteomes" id="UP000824145"/>
    </source>
</evidence>
<keyword evidence="4 6" id="KW-0238">DNA-binding</keyword>
<evidence type="ECO:0000259" key="8">
    <source>
        <dbReference type="PROSITE" id="PS52040"/>
    </source>
</evidence>
<keyword evidence="3 6" id="KW-0799">Topoisomerase</keyword>
<evidence type="ECO:0000256" key="3">
    <source>
        <dbReference type="ARBA" id="ARBA00023029"/>
    </source>
</evidence>
<dbReference type="InterPro" id="IPR035516">
    <property type="entry name" value="Gyrase/topoIV_suA_C"/>
</dbReference>
<dbReference type="Gene3D" id="1.10.268.10">
    <property type="entry name" value="Topoisomerase, domain 3"/>
    <property type="match status" value="1"/>
</dbReference>
<dbReference type="Pfam" id="PF03989">
    <property type="entry name" value="DNA_gyraseA_C"/>
    <property type="match status" value="2"/>
</dbReference>
<evidence type="ECO:0000256" key="6">
    <source>
        <dbReference type="PROSITE-ProRule" id="PRU01384"/>
    </source>
</evidence>
<evidence type="ECO:0000256" key="7">
    <source>
        <dbReference type="SAM" id="Coils"/>
    </source>
</evidence>
<dbReference type="FunFam" id="1.10.268.10:FF:000001">
    <property type="entry name" value="DNA gyrase subunit A"/>
    <property type="match status" value="1"/>
</dbReference>
<reference evidence="9" key="2">
    <citation type="journal article" date="2021" name="PeerJ">
        <title>Extensive microbial diversity within the chicken gut microbiome revealed by metagenomics and culture.</title>
        <authorList>
            <person name="Gilroy R."/>
            <person name="Ravi A."/>
            <person name="Getino M."/>
            <person name="Pursley I."/>
            <person name="Horton D.L."/>
            <person name="Alikhan N.F."/>
            <person name="Baker D."/>
            <person name="Gharbi K."/>
            <person name="Hall N."/>
            <person name="Watson M."/>
            <person name="Adriaenssens E.M."/>
            <person name="Foster-Nyarko E."/>
            <person name="Jarju S."/>
            <person name="Secka A."/>
            <person name="Antonio M."/>
            <person name="Oren A."/>
            <person name="Chaudhuri R.R."/>
            <person name="La Ragione R."/>
            <person name="Hildebrand F."/>
            <person name="Pallen M.J."/>
        </authorList>
    </citation>
    <scope>NUCLEOTIDE SEQUENCE</scope>
    <source>
        <strain evidence="9">9366</strain>
    </source>
</reference>
<dbReference type="GO" id="GO:0003677">
    <property type="term" value="F:DNA binding"/>
    <property type="evidence" value="ECO:0007669"/>
    <property type="project" value="UniProtKB-UniRule"/>
</dbReference>
<dbReference type="GO" id="GO:0034335">
    <property type="term" value="F:DNA negative supercoiling activity"/>
    <property type="evidence" value="ECO:0007669"/>
    <property type="project" value="UniProtKB-ARBA"/>
</dbReference>
<dbReference type="NCBIfam" id="NF004044">
    <property type="entry name" value="PRK05561.1"/>
    <property type="match status" value="1"/>
</dbReference>
<dbReference type="InterPro" id="IPR002205">
    <property type="entry name" value="Topo_IIA_dom_A"/>
</dbReference>
<proteinExistence type="predicted"/>
<feature type="coiled-coil region" evidence="7">
    <location>
        <begin position="405"/>
        <end position="469"/>
    </location>
</feature>
<dbReference type="Gene3D" id="2.120.10.90">
    <property type="entry name" value="DNA gyrase/topoisomerase IV, subunit A, C-terminal"/>
    <property type="match status" value="1"/>
</dbReference>
<dbReference type="PROSITE" id="PS52040">
    <property type="entry name" value="TOPO_IIA"/>
    <property type="match status" value="1"/>
</dbReference>
<dbReference type="Proteomes" id="UP000824145">
    <property type="component" value="Unassembled WGS sequence"/>
</dbReference>
<dbReference type="InterPro" id="IPR050220">
    <property type="entry name" value="Type_II_DNA_Topoisomerases"/>
</dbReference>
<dbReference type="Gene3D" id="3.30.1360.40">
    <property type="match status" value="1"/>
</dbReference>
<feature type="domain" description="Topo IIA-type catalytic" evidence="8">
    <location>
        <begin position="39"/>
        <end position="505"/>
    </location>
</feature>
<dbReference type="InterPro" id="IPR013757">
    <property type="entry name" value="Topo_IIA_A_a_sf"/>
</dbReference>
<keyword evidence="5 6" id="KW-0413">Isomerase</keyword>
<keyword evidence="7" id="KW-0175">Coiled coil</keyword>
<evidence type="ECO:0000256" key="5">
    <source>
        <dbReference type="ARBA" id="ARBA00023235"/>
    </source>
</evidence>
<dbReference type="GO" id="GO:0005524">
    <property type="term" value="F:ATP binding"/>
    <property type="evidence" value="ECO:0007669"/>
    <property type="project" value="InterPro"/>
</dbReference>
<evidence type="ECO:0000256" key="2">
    <source>
        <dbReference type="ARBA" id="ARBA00012895"/>
    </source>
</evidence>
<evidence type="ECO:0000256" key="4">
    <source>
        <dbReference type="ARBA" id="ARBA00023125"/>
    </source>
</evidence>
<dbReference type="GO" id="GO:0005737">
    <property type="term" value="C:cytoplasm"/>
    <property type="evidence" value="ECO:0007669"/>
    <property type="project" value="TreeGrafter"/>
</dbReference>
<dbReference type="Gene3D" id="3.90.199.10">
    <property type="entry name" value="Topoisomerase II, domain 5"/>
    <property type="match status" value="1"/>
</dbReference>
<gene>
    <name evidence="9" type="ORF">IAB07_02375</name>
</gene>
<dbReference type="SUPFAM" id="SSF101904">
    <property type="entry name" value="GyrA/ParC C-terminal domain-like"/>
    <property type="match status" value="1"/>
</dbReference>
<dbReference type="PANTHER" id="PTHR43493:SF9">
    <property type="entry name" value="DNA TOPOISOMERASE 4 SUBUNIT A"/>
    <property type="match status" value="1"/>
</dbReference>
<dbReference type="Pfam" id="PF00521">
    <property type="entry name" value="DNA_topoisoIV"/>
    <property type="match status" value="1"/>
</dbReference>
<evidence type="ECO:0000313" key="9">
    <source>
        <dbReference type="EMBL" id="HIU62598.1"/>
    </source>
</evidence>
<dbReference type="GO" id="GO:0009330">
    <property type="term" value="C:DNA topoisomerase type II (double strand cut, ATP-hydrolyzing) complex"/>
    <property type="evidence" value="ECO:0007669"/>
    <property type="project" value="TreeGrafter"/>
</dbReference>
<dbReference type="SUPFAM" id="SSF56719">
    <property type="entry name" value="Type II DNA topoisomerase"/>
    <property type="match status" value="1"/>
</dbReference>
<dbReference type="GO" id="GO:0006265">
    <property type="term" value="P:DNA topological change"/>
    <property type="evidence" value="ECO:0007669"/>
    <property type="project" value="UniProtKB-UniRule"/>
</dbReference>
<dbReference type="AlphaFoldDB" id="A0A9D1MM49"/>
<feature type="active site" description="O-(5'-phospho-DNA)-tyrosine intermediate" evidence="6">
    <location>
        <position position="127"/>
    </location>
</feature>
<reference evidence="9" key="1">
    <citation type="submission" date="2020-10" db="EMBL/GenBank/DDBJ databases">
        <authorList>
            <person name="Gilroy R."/>
        </authorList>
    </citation>
    <scope>NUCLEOTIDE SEQUENCE</scope>
    <source>
        <strain evidence="9">9366</strain>
    </source>
</reference>
<name>A0A9D1MM49_9FIRM</name>
<accession>A0A9D1MM49</accession>
<dbReference type="EC" id="5.6.2.2" evidence="2"/>
<dbReference type="SMART" id="SM00434">
    <property type="entry name" value="TOP4c"/>
    <property type="match status" value="1"/>
</dbReference>
<dbReference type="InterPro" id="IPR013760">
    <property type="entry name" value="Topo_IIA-like_dom_sf"/>
</dbReference>
<comment type="catalytic activity">
    <reaction evidence="1 6">
        <text>ATP-dependent breakage, passage and rejoining of double-stranded DNA.</text>
        <dbReference type="EC" id="5.6.2.2"/>
    </reaction>
</comment>
<sequence length="807" mass="90156">MAKEKEIKDNTKYIEQPLEDIMHNSMMPYSEYVIMDRAIPRVEDGLKPVQRRILYSMLDLGITPDKPHKKSARIVGECLGKYHPHGDSSVYGAMVKLAQPFSMSSPLIDGHGNFGSSDGDGAAAMRYTEARLTPLAMELLRDLGKDTVSMSLNFDDTLEEPDVLPGRFPNLLVNGTGGIAVGLTTKIPPHNLGETIDAVVAYIENKRIKLDEIMKLLPAPDFPTGGFIVKDEGIRQAYETGKGRLIMRANAFVEEDGDKKSIVVTEFPFEVQKSEVLRSIMALKERDRDNFGDIAEIIDESDRGGIRAVIRLRRDADAKKILQKLFIKTKLQTSMAVNMVAIADGRPQELGLLDIISYYTEYQRQVIYKRTQYDLTAAKKREHILQGLLIAVNNIREVIDIILAAANYTEQKEKLKERFDLTEKQAVAVLDMQLKRLSKLDISKLIEEIEQLKVQIKEFEAIMSSKARQLTVVKKELLEIKRKYAVPRRTKLLDPDKLEVASVDLNAKVERRGVLVLTEGGFKFMSERAFNAAGKGVSENAAADLAIKCAKADNLSNLIAFTDKGNACVFSIDQLEDGRWKGKGTSLNKISKIDSDEKVLTFFTAEQLKGRQLNFYTRLGMVKTSEAEEYSLDKKNVYPAIVLREGDKVMGVELKDPEMPYILFVTAKGMALNAECDDIPVQGRKSQGVRSMQLGADDEIIFARGNRGEGEIVLVQENGCAKRVILAEIDPGRRYRKGVKLFDPPAAVYLGIVTMPYDFALVDGEGKAYALNTETLPISERTSKGKNILKSVKFPEKRVLSAKDNNI</sequence>
<dbReference type="PANTHER" id="PTHR43493">
    <property type="entry name" value="DNA GYRASE/TOPOISOMERASE SUBUNIT A"/>
    <property type="match status" value="1"/>
</dbReference>
<evidence type="ECO:0000256" key="1">
    <source>
        <dbReference type="ARBA" id="ARBA00000185"/>
    </source>
</evidence>
<dbReference type="InterPro" id="IPR013758">
    <property type="entry name" value="Topo_IIA_A/C_ab"/>
</dbReference>